<proteinExistence type="predicted"/>
<dbReference type="PANTHER" id="PTHR11070">
    <property type="entry name" value="UVRD / RECB / PCRA DNA HELICASE FAMILY MEMBER"/>
    <property type="match status" value="1"/>
</dbReference>
<dbReference type="AlphaFoldDB" id="A0AAU8J8X0"/>
<accession>A0AAU8J8X0</accession>
<name>A0AAU8J8X0_9CYAN</name>
<protein>
    <submittedName>
        <fullName evidence="1">UvrD-helicase domain-containing protein</fullName>
    </submittedName>
</protein>
<dbReference type="RefSeq" id="WP_354634838.1">
    <property type="nucleotide sequence ID" value="NZ_CP159837.1"/>
</dbReference>
<dbReference type="GO" id="GO:0005524">
    <property type="term" value="F:ATP binding"/>
    <property type="evidence" value="ECO:0007669"/>
    <property type="project" value="InterPro"/>
</dbReference>
<dbReference type="Gene3D" id="3.40.50.300">
    <property type="entry name" value="P-loop containing nucleotide triphosphate hydrolases"/>
    <property type="match status" value="2"/>
</dbReference>
<dbReference type="GO" id="GO:0003677">
    <property type="term" value="F:DNA binding"/>
    <property type="evidence" value="ECO:0007669"/>
    <property type="project" value="InterPro"/>
</dbReference>
<dbReference type="Pfam" id="PF13245">
    <property type="entry name" value="AAA_19"/>
    <property type="match status" value="1"/>
</dbReference>
<dbReference type="GO" id="GO:0000725">
    <property type="term" value="P:recombinational repair"/>
    <property type="evidence" value="ECO:0007669"/>
    <property type="project" value="TreeGrafter"/>
</dbReference>
<dbReference type="GO" id="GO:0043138">
    <property type="term" value="F:3'-5' DNA helicase activity"/>
    <property type="evidence" value="ECO:0007669"/>
    <property type="project" value="TreeGrafter"/>
</dbReference>
<organism evidence="1">
    <name type="scientific">Planktothricoides raciborskii GIHE-MW2</name>
    <dbReference type="NCBI Taxonomy" id="2792601"/>
    <lineage>
        <taxon>Bacteria</taxon>
        <taxon>Bacillati</taxon>
        <taxon>Cyanobacteriota</taxon>
        <taxon>Cyanophyceae</taxon>
        <taxon>Oscillatoriophycideae</taxon>
        <taxon>Oscillatoriales</taxon>
        <taxon>Oscillatoriaceae</taxon>
        <taxon>Planktothricoides</taxon>
    </lineage>
</organism>
<dbReference type="SUPFAM" id="SSF52540">
    <property type="entry name" value="P-loop containing nucleoside triphosphate hydrolases"/>
    <property type="match status" value="1"/>
</dbReference>
<sequence length="415" mass="47740">MEQWINFDRSLNQRLNREALDQQQSKAKNFSLEGHALVRGVAGSGKSLVLRNRVEKLIDDGYDNILVLCYNRFMNGWIDSKLREKRLNLDITCKTFHSWAYRIGYDYKWDDHPDSRQKIINLVEENSKHRYQAILIDEAQDFYDEWFQAMLPAVNPDTNSIFFVYDNTQSVYGQPHRLKDRWTWKSLGFTIPGGRSQIFDLNYRNTPEILELAWQFILPYLANAKMKISKRAEAGGNIGHIVEPVKKTARSSSIKPILVKGDLSASIIANQIKLALNSHPESSVGVLLHPNEDKSFKKNISDCLWDLNIDHHAPMRSIERNSNVVDRPFVIIDSWNALKGVEFDAVIIAGIDKVKDLPDPDEDFKEKAGLYTAMTRARDHMIMLYDNETPVVKQIEKILASPDVLSFDIDMRQSA</sequence>
<dbReference type="InterPro" id="IPR000212">
    <property type="entry name" value="DNA_helicase_UvrD/REP"/>
</dbReference>
<dbReference type="EMBL" id="CP159837">
    <property type="protein sequence ID" value="XCM35267.1"/>
    <property type="molecule type" value="Genomic_DNA"/>
</dbReference>
<evidence type="ECO:0000313" key="1">
    <source>
        <dbReference type="EMBL" id="XCM35267.1"/>
    </source>
</evidence>
<dbReference type="PANTHER" id="PTHR11070:SF2">
    <property type="entry name" value="ATP-DEPENDENT DNA HELICASE SRS2"/>
    <property type="match status" value="1"/>
</dbReference>
<dbReference type="InterPro" id="IPR027417">
    <property type="entry name" value="P-loop_NTPase"/>
</dbReference>
<reference evidence="1" key="1">
    <citation type="submission" date="2024-07" db="EMBL/GenBank/DDBJ databases">
        <authorList>
            <person name="Kim Y.J."/>
            <person name="Jeong J.Y."/>
        </authorList>
    </citation>
    <scope>NUCLEOTIDE SEQUENCE</scope>
    <source>
        <strain evidence="1">GIHE-MW2</strain>
    </source>
</reference>
<gene>
    <name evidence="1" type="ORF">ABWT76_003928</name>
</gene>